<dbReference type="Pfam" id="PF00620">
    <property type="entry name" value="RhoGAP"/>
    <property type="match status" value="1"/>
</dbReference>
<evidence type="ECO:0000256" key="7">
    <source>
        <dbReference type="ARBA" id="ARBA00022989"/>
    </source>
</evidence>
<dbReference type="GO" id="GO:0007165">
    <property type="term" value="P:signal transduction"/>
    <property type="evidence" value="ECO:0007669"/>
    <property type="project" value="InterPro"/>
</dbReference>
<keyword evidence="3" id="KW-0813">Transport</keyword>
<feature type="domain" description="Rho-GAP" evidence="16">
    <location>
        <begin position="573"/>
        <end position="756"/>
    </location>
</feature>
<feature type="domain" description="EGF-like" evidence="14">
    <location>
        <begin position="1082"/>
        <end position="1121"/>
    </location>
</feature>
<keyword evidence="5" id="KW-0479">Metal-binding</keyword>
<feature type="domain" description="SH2" evidence="13">
    <location>
        <begin position="322"/>
        <end position="395"/>
    </location>
</feature>
<evidence type="ECO:0000256" key="5">
    <source>
        <dbReference type="ARBA" id="ARBA00022723"/>
    </source>
</evidence>
<dbReference type="PANTHER" id="PTHR22963">
    <property type="entry name" value="ENDOGLIN-RELATED"/>
    <property type="match status" value="1"/>
</dbReference>
<dbReference type="PROSITE" id="PS50238">
    <property type="entry name" value="RHOGAP"/>
    <property type="match status" value="1"/>
</dbReference>
<evidence type="ECO:0000256" key="12">
    <source>
        <dbReference type="SAM" id="Phobius"/>
    </source>
</evidence>
<dbReference type="InterPro" id="IPR000980">
    <property type="entry name" value="SH2"/>
</dbReference>
<comment type="similarity">
    <text evidence="2">Belongs to the nucleotide-sugar transporter family. SLC35B subfamily.</text>
</comment>
<evidence type="ECO:0000256" key="3">
    <source>
        <dbReference type="ARBA" id="ARBA00022448"/>
    </source>
</evidence>
<name>A0A1J1ID44_9DIPT</name>
<feature type="compositionally biased region" description="Basic and acidic residues" evidence="11">
    <location>
        <begin position="1437"/>
        <end position="1449"/>
    </location>
</feature>
<dbReference type="PROSITE" id="PS51257">
    <property type="entry name" value="PROKAR_LIPOPROTEIN"/>
    <property type="match status" value="1"/>
</dbReference>
<feature type="transmembrane region" description="Helical" evidence="12">
    <location>
        <begin position="202"/>
        <end position="221"/>
    </location>
</feature>
<organism evidence="17 18">
    <name type="scientific">Clunio marinus</name>
    <dbReference type="NCBI Taxonomy" id="568069"/>
    <lineage>
        <taxon>Eukaryota</taxon>
        <taxon>Metazoa</taxon>
        <taxon>Ecdysozoa</taxon>
        <taxon>Arthropoda</taxon>
        <taxon>Hexapoda</taxon>
        <taxon>Insecta</taxon>
        <taxon>Pterygota</taxon>
        <taxon>Neoptera</taxon>
        <taxon>Endopterygota</taxon>
        <taxon>Diptera</taxon>
        <taxon>Nematocera</taxon>
        <taxon>Chironomoidea</taxon>
        <taxon>Chironomidae</taxon>
        <taxon>Clunio</taxon>
    </lineage>
</organism>
<dbReference type="InterPro" id="IPR046349">
    <property type="entry name" value="C1-like_sf"/>
</dbReference>
<keyword evidence="18" id="KW-1185">Reference proteome</keyword>
<feature type="transmembrane region" description="Helical" evidence="12">
    <location>
        <begin position="7"/>
        <end position="27"/>
    </location>
</feature>
<sequence length="1449" mass="160109">MSKTLNLKAAFAIAGVFVGCCSNVVFLELLVKADPGSGNLITFLQFLFIAIHGFIFTAKFGTVKPRIGLKDYTFLVAMFFVSSVCNNYAFDFNIPMPLHMIFRAGSLIANMIMGIIILNKRYEFSKYLSVFMITLGIIVCTIISGSNVQSTQVNQTEESAFSVFFWWTLGITLLTIALFISARMGLYQEVLYKRYGKHPDEALFYTHLLPLPFFLILYNNIWEHSVIASTSDPFPIPVIGFELPYMWLYLIANVLTQYLCISSVYILTTECSSLTVTLVVTLRKYVAFHDFSVLQLQLDAPKPRPVICSTEFPDRPTFYGLEYHGEIDHKKTEEIFQNRQDGEFLVRKSPGSVDFYTLSMKFDGKTKHYKIYFNTKYGHFLKEDFKRFETIQDLVADGLVNFYLQKHAAPIIQQMLVQTKNSFQQSPYMTLNRRKLRAISNELRRSLKVQEIIDNNCNTNGSGLNICDENQPLLMPDSVEATAINNNNFNISSQTSDQENEPLPVVYEKLHRFVINNFKGLNFCEFCGNFLWGFTAQGVKCEDCGFIAHKKCSELVPAKCVPDLKKIRGIFGIDLTTIVQVHKCQVPFIIIKCVQEVEKRGLQQEGIYRISGFADEIETLKLALDKNGEKTDMSETAYSINVITGTLKLYLRLLPIPLITFQAYPKFIATTKEKSEGDMVHKLKEAVKTLPISHHNCLKFMINHLNRVASHQTINKMTEYNLATVFAPTLVFAFLVLITQSVWLVSGMAMSDAECEPSSCGKNTKCEVVDGRAICSCLPTFIGDPFKGCLHECEADVDCAKQQFCSKWECIEACTQCGKGAVCTRVVDHSAVCTCQEGYSGEPLKECLPAEPNKKGHFAFHFSDAACDPSPCGDPNSKCEIIDGVAVCLCLPTYTGSPFTGCRHECIADDDCGSRNFCSNWECIKACTQCGKGAVCTRVVDHSAVCACQEGYSGDPLCSKMFKVFAFLVLITQSVWLVSGQGCLRNPCGTNAICQETVGGRPVCTCPIGHSGNPLTYCHRGECSDHVECGFNQACMNGVCANPCIGKCGVNAHCEARNHVAVCSCPVRYEGDPYTHCRLADPDAACRPSPCGSNTKCEVINGQPTCSCLPSYTGSPLSGCRHECESDGECGSQEFCSNWKCIKSCTQCGKGATCTRVINHRAHCECPKGYIGTPTGECRPECYGDVDCPGSRPACYYGICKNPCDNACGVNADCNLRGLTPICSCPRDMTGDPFISCRKFVPEDLCRPNPCGTNAICTPGYDRTQRERPVCTCPPGYTGNALTHCARGECQSNAECPDHKACINYQCVNACTNKCGVNAICTPKNHLAVCTCPNGLGGDAQVSCRQSRTYPVARYYRSLEKQLGLLGLNDTVYVIEENEITPEEIIIALVEPKESSPDDVTETPVEENTDNVTESSTIEASTTTTEKQAEVPATATTKKEAEVPAKTVE</sequence>
<evidence type="ECO:0000313" key="17">
    <source>
        <dbReference type="EMBL" id="CRK98207.1"/>
    </source>
</evidence>
<dbReference type="PROSITE" id="PS50001">
    <property type="entry name" value="SH2"/>
    <property type="match status" value="1"/>
</dbReference>
<dbReference type="GO" id="GO:0012505">
    <property type="term" value="C:endomembrane system"/>
    <property type="evidence" value="ECO:0007669"/>
    <property type="project" value="UniProtKB-ARBA"/>
</dbReference>
<dbReference type="GO" id="GO:0046872">
    <property type="term" value="F:metal ion binding"/>
    <property type="evidence" value="ECO:0007669"/>
    <property type="project" value="UniProtKB-KW"/>
</dbReference>
<dbReference type="SMART" id="SM00109">
    <property type="entry name" value="C1"/>
    <property type="match status" value="1"/>
</dbReference>
<dbReference type="GO" id="GO:0016020">
    <property type="term" value="C:membrane"/>
    <property type="evidence" value="ECO:0007669"/>
    <property type="project" value="UniProtKB-SubCell"/>
</dbReference>
<dbReference type="InterPro" id="IPR036860">
    <property type="entry name" value="SH2_dom_sf"/>
</dbReference>
<evidence type="ECO:0000256" key="6">
    <source>
        <dbReference type="ARBA" id="ARBA00022833"/>
    </source>
</evidence>
<feature type="domain" description="EGF-like" evidence="14">
    <location>
        <begin position="1242"/>
        <end position="1286"/>
    </location>
</feature>
<feature type="transmembrane region" description="Helical" evidence="12">
    <location>
        <begin position="127"/>
        <end position="144"/>
    </location>
</feature>
<dbReference type="InterPro" id="IPR013657">
    <property type="entry name" value="SCL35B1-4/HUT1"/>
</dbReference>
<dbReference type="OrthoDB" id="4405280at2759"/>
<dbReference type="STRING" id="568069.A0A1J1ID44"/>
<dbReference type="InterPro" id="IPR008936">
    <property type="entry name" value="Rho_GTPase_activation_prot"/>
</dbReference>
<keyword evidence="10" id="KW-0727">SH2 domain</keyword>
<evidence type="ECO:0000256" key="8">
    <source>
        <dbReference type="ARBA" id="ARBA00023136"/>
    </source>
</evidence>
<dbReference type="PROSITE" id="PS50026">
    <property type="entry name" value="EGF_3"/>
    <property type="match status" value="3"/>
</dbReference>
<feature type="transmembrane region" description="Helical" evidence="12">
    <location>
        <begin position="164"/>
        <end position="182"/>
    </location>
</feature>
<dbReference type="Pfam" id="PF00017">
    <property type="entry name" value="SH2"/>
    <property type="match status" value="1"/>
</dbReference>
<dbReference type="Pfam" id="PF00130">
    <property type="entry name" value="C1_1"/>
    <property type="match status" value="1"/>
</dbReference>
<feature type="compositionally biased region" description="Acidic residues" evidence="11">
    <location>
        <begin position="1397"/>
        <end position="1409"/>
    </location>
</feature>
<evidence type="ECO:0000259" key="14">
    <source>
        <dbReference type="PROSITE" id="PS50026"/>
    </source>
</evidence>
<feature type="region of interest" description="Disordered" evidence="11">
    <location>
        <begin position="1391"/>
        <end position="1449"/>
    </location>
</feature>
<feature type="transmembrane region" description="Helical" evidence="12">
    <location>
        <begin position="96"/>
        <end position="118"/>
    </location>
</feature>
<reference evidence="17 18" key="1">
    <citation type="submission" date="2015-04" db="EMBL/GenBank/DDBJ databases">
        <authorList>
            <person name="Syromyatnikov M.Y."/>
            <person name="Popov V.N."/>
        </authorList>
    </citation>
    <scope>NUCLEOTIDE SEQUENCE [LARGE SCALE GENOMIC DNA]</scope>
</reference>
<dbReference type="PROSITE" id="PS01186">
    <property type="entry name" value="EGF_2"/>
    <property type="match status" value="3"/>
</dbReference>
<dbReference type="InterPro" id="IPR000198">
    <property type="entry name" value="RhoGAP_dom"/>
</dbReference>
<dbReference type="Proteomes" id="UP000183832">
    <property type="component" value="Unassembled WGS sequence"/>
</dbReference>
<dbReference type="Pfam" id="PF08449">
    <property type="entry name" value="UAA"/>
    <property type="match status" value="1"/>
</dbReference>
<dbReference type="PROSITE" id="PS50081">
    <property type="entry name" value="ZF_DAG_PE_2"/>
    <property type="match status" value="1"/>
</dbReference>
<dbReference type="EMBL" id="CVRI01000047">
    <property type="protein sequence ID" value="CRK98207.1"/>
    <property type="molecule type" value="Genomic_DNA"/>
</dbReference>
<evidence type="ECO:0000256" key="2">
    <source>
        <dbReference type="ARBA" id="ARBA00010694"/>
    </source>
</evidence>
<evidence type="ECO:0000259" key="13">
    <source>
        <dbReference type="PROSITE" id="PS50001"/>
    </source>
</evidence>
<dbReference type="PROSITE" id="PS00479">
    <property type="entry name" value="ZF_DAG_PE_1"/>
    <property type="match status" value="1"/>
</dbReference>
<dbReference type="FunFam" id="1.10.555.10:FF:000039">
    <property type="entry name" value="N-chimaerin isoform X5"/>
    <property type="match status" value="1"/>
</dbReference>
<comment type="subcellular location">
    <subcellularLocation>
        <location evidence="1">Membrane</location>
        <topology evidence="1">Multi-pass membrane protein</topology>
    </subcellularLocation>
</comment>
<feature type="domain" description="Phorbol-ester/DAG-type" evidence="15">
    <location>
        <begin position="510"/>
        <end position="560"/>
    </location>
</feature>
<evidence type="ECO:0000313" key="18">
    <source>
        <dbReference type="Proteomes" id="UP000183832"/>
    </source>
</evidence>
<evidence type="ECO:0000256" key="11">
    <source>
        <dbReference type="SAM" id="MobiDB-lite"/>
    </source>
</evidence>
<dbReference type="SMART" id="SM00252">
    <property type="entry name" value="SH2"/>
    <property type="match status" value="1"/>
</dbReference>
<dbReference type="Gene3D" id="3.30.60.20">
    <property type="match status" value="1"/>
</dbReference>
<keyword evidence="6" id="KW-0862">Zinc</keyword>
<evidence type="ECO:0000259" key="15">
    <source>
        <dbReference type="PROSITE" id="PS50081"/>
    </source>
</evidence>
<gene>
    <name evidence="17" type="ORF">CLUMA_CG011570</name>
</gene>
<comment type="caution">
    <text evidence="9">Lacks conserved residue(s) required for the propagation of feature annotation.</text>
</comment>
<evidence type="ECO:0000256" key="1">
    <source>
        <dbReference type="ARBA" id="ARBA00004141"/>
    </source>
</evidence>
<dbReference type="GO" id="GO:0055085">
    <property type="term" value="P:transmembrane transport"/>
    <property type="evidence" value="ECO:0007669"/>
    <property type="project" value="InterPro"/>
</dbReference>
<feature type="domain" description="EGF-like" evidence="14">
    <location>
        <begin position="979"/>
        <end position="1019"/>
    </location>
</feature>
<dbReference type="PANTHER" id="PTHR22963:SF38">
    <property type="entry name" value="LP13770P"/>
    <property type="match status" value="1"/>
</dbReference>
<evidence type="ECO:0000256" key="10">
    <source>
        <dbReference type="PROSITE-ProRule" id="PRU00191"/>
    </source>
</evidence>
<dbReference type="FunFam" id="3.30.60.20:FF:000025">
    <property type="entry name" value="Chimaerin"/>
    <property type="match status" value="1"/>
</dbReference>
<dbReference type="Gene3D" id="3.30.505.10">
    <property type="entry name" value="SH2 domain"/>
    <property type="match status" value="1"/>
</dbReference>
<dbReference type="InterPro" id="IPR000742">
    <property type="entry name" value="EGF"/>
</dbReference>
<dbReference type="SUPFAM" id="SSF48350">
    <property type="entry name" value="GTPase activation domain, GAP"/>
    <property type="match status" value="1"/>
</dbReference>
<keyword evidence="7 12" id="KW-1133">Transmembrane helix</keyword>
<keyword evidence="9" id="KW-0245">EGF-like domain</keyword>
<evidence type="ECO:0000259" key="16">
    <source>
        <dbReference type="PROSITE" id="PS50238"/>
    </source>
</evidence>
<proteinExistence type="inferred from homology"/>
<feature type="transmembrane region" description="Helical" evidence="12">
    <location>
        <begin position="72"/>
        <end position="90"/>
    </location>
</feature>
<keyword evidence="8 12" id="KW-0472">Membrane</keyword>
<dbReference type="InterPro" id="IPR002219">
    <property type="entry name" value="PKC_DAG/PE"/>
</dbReference>
<feature type="transmembrane region" description="Helical" evidence="12">
    <location>
        <begin position="720"/>
        <end position="745"/>
    </location>
</feature>
<dbReference type="Gene3D" id="1.10.555.10">
    <property type="entry name" value="Rho GTPase activation protein"/>
    <property type="match status" value="1"/>
</dbReference>
<dbReference type="SUPFAM" id="SSF57889">
    <property type="entry name" value="Cysteine-rich domain"/>
    <property type="match status" value="1"/>
</dbReference>
<feature type="compositionally biased region" description="Low complexity" evidence="11">
    <location>
        <begin position="1413"/>
        <end position="1426"/>
    </location>
</feature>
<evidence type="ECO:0000256" key="4">
    <source>
        <dbReference type="ARBA" id="ARBA00022692"/>
    </source>
</evidence>
<feature type="transmembrane region" description="Helical" evidence="12">
    <location>
        <begin position="39"/>
        <end position="60"/>
    </location>
</feature>
<feature type="transmembrane region" description="Helical" evidence="12">
    <location>
        <begin position="246"/>
        <end position="267"/>
    </location>
</feature>
<dbReference type="SMART" id="SM00324">
    <property type="entry name" value="RhoGAP"/>
    <property type="match status" value="1"/>
</dbReference>
<dbReference type="SUPFAM" id="SSF55550">
    <property type="entry name" value="SH2 domain"/>
    <property type="match status" value="1"/>
</dbReference>
<evidence type="ECO:0000256" key="9">
    <source>
        <dbReference type="PROSITE-ProRule" id="PRU00076"/>
    </source>
</evidence>
<protein>
    <submittedName>
        <fullName evidence="17">CLUMA_CG011570, isoform A</fullName>
    </submittedName>
</protein>
<accession>A0A1J1ID44</accession>
<dbReference type="SMART" id="SM00181">
    <property type="entry name" value="EGF"/>
    <property type="match status" value="11"/>
</dbReference>
<keyword evidence="4 12" id="KW-0812">Transmembrane</keyword>